<gene>
    <name evidence="2" type="ORF">V0288_00960</name>
</gene>
<protein>
    <submittedName>
        <fullName evidence="2">HNH endonuclease</fullName>
    </submittedName>
</protein>
<organism evidence="2 3">
    <name type="scientific">Pannus brasiliensis CCIBt3594</name>
    <dbReference type="NCBI Taxonomy" id="1427578"/>
    <lineage>
        <taxon>Bacteria</taxon>
        <taxon>Bacillati</taxon>
        <taxon>Cyanobacteriota</taxon>
        <taxon>Cyanophyceae</taxon>
        <taxon>Oscillatoriophycideae</taxon>
        <taxon>Chroococcales</taxon>
        <taxon>Microcystaceae</taxon>
        <taxon>Pannus</taxon>
    </lineage>
</organism>
<name>A0AAW9QD59_9CHRO</name>
<proteinExistence type="predicted"/>
<keyword evidence="2" id="KW-0255">Endonuclease</keyword>
<keyword evidence="2" id="KW-0378">Hydrolase</keyword>
<dbReference type="RefSeq" id="WP_332863121.1">
    <property type="nucleotide sequence ID" value="NZ_JBAFSM010000001.1"/>
</dbReference>
<dbReference type="AlphaFoldDB" id="A0AAW9QD59"/>
<keyword evidence="3" id="KW-1185">Reference proteome</keyword>
<keyword evidence="2" id="KW-0540">Nuclease</keyword>
<dbReference type="EMBL" id="JBAFSM010000001">
    <property type="protein sequence ID" value="MEG3435675.1"/>
    <property type="molecule type" value="Genomic_DNA"/>
</dbReference>
<evidence type="ECO:0000313" key="2">
    <source>
        <dbReference type="EMBL" id="MEG3435675.1"/>
    </source>
</evidence>
<evidence type="ECO:0000313" key="3">
    <source>
        <dbReference type="Proteomes" id="UP001328733"/>
    </source>
</evidence>
<dbReference type="Pfam" id="PF01844">
    <property type="entry name" value="HNH"/>
    <property type="match status" value="1"/>
</dbReference>
<dbReference type="GO" id="GO:0008270">
    <property type="term" value="F:zinc ion binding"/>
    <property type="evidence" value="ECO:0007669"/>
    <property type="project" value="InterPro"/>
</dbReference>
<reference evidence="2 3" key="1">
    <citation type="submission" date="2024-01" db="EMBL/GenBank/DDBJ databases">
        <title>Genomic insights into the taxonomy and metabolism of the cyanobacterium Pannus brasiliensis CCIBt3594.</title>
        <authorList>
            <person name="Machado M."/>
            <person name="Botero N.B."/>
            <person name="Andreote A.P.D."/>
            <person name="Feitosa A.M.T."/>
            <person name="Popin R."/>
            <person name="Sivonen K."/>
            <person name="Fiore M.F."/>
        </authorList>
    </citation>
    <scope>NUCLEOTIDE SEQUENCE [LARGE SCALE GENOMIC DNA]</scope>
    <source>
        <strain evidence="2 3">CCIBt3594</strain>
    </source>
</reference>
<feature type="domain" description="HNH" evidence="1">
    <location>
        <begin position="100"/>
        <end position="137"/>
    </location>
</feature>
<dbReference type="GO" id="GO:0004519">
    <property type="term" value="F:endonuclease activity"/>
    <property type="evidence" value="ECO:0007669"/>
    <property type="project" value="UniProtKB-KW"/>
</dbReference>
<dbReference type="Gene3D" id="1.10.30.50">
    <property type="match status" value="1"/>
</dbReference>
<sequence length="165" mass="19502">MDNIDRKKLKTLYKASEIAEVWEAEQHTPLIEHPEIGWISPNHYRSMYKGKPCPYCGKKMVQGKDLYSTSSKKEAIARGYEYRDENGHPVINEANKTFFHPNYLTLDHKINKARCPEKMFDHDNLEAICWRCNRKKADNNAFEIQYIEEYVESLSREAIDRYPLL</sequence>
<dbReference type="GO" id="GO:0003676">
    <property type="term" value="F:nucleic acid binding"/>
    <property type="evidence" value="ECO:0007669"/>
    <property type="project" value="InterPro"/>
</dbReference>
<comment type="caution">
    <text evidence="2">The sequence shown here is derived from an EMBL/GenBank/DDBJ whole genome shotgun (WGS) entry which is preliminary data.</text>
</comment>
<dbReference type="Proteomes" id="UP001328733">
    <property type="component" value="Unassembled WGS sequence"/>
</dbReference>
<dbReference type="InterPro" id="IPR002711">
    <property type="entry name" value="HNH"/>
</dbReference>
<accession>A0AAW9QD59</accession>
<evidence type="ECO:0000259" key="1">
    <source>
        <dbReference type="Pfam" id="PF01844"/>
    </source>
</evidence>